<keyword evidence="2" id="KW-0732">Signal</keyword>
<name>A0ABS3LNR6_9PROT</name>
<feature type="chain" id="PRO_5046819354" description="3',5'-cyclic-nucleotide phosphodiesterase" evidence="2">
    <location>
        <begin position="24"/>
        <end position="91"/>
    </location>
</feature>
<protein>
    <recommendedName>
        <fullName evidence="5">3',5'-cyclic-nucleotide phosphodiesterase</fullName>
    </recommendedName>
</protein>
<reference evidence="3 4" key="1">
    <citation type="submission" date="2021-03" db="EMBL/GenBank/DDBJ databases">
        <title>The complete genome sequence of Acetobacter suratthaniensis TBRC 1719.</title>
        <authorList>
            <person name="Charoenyingcharoen P."/>
            <person name="Yukphan P."/>
        </authorList>
    </citation>
    <scope>NUCLEOTIDE SEQUENCE [LARGE SCALE GENOMIC DNA]</scope>
    <source>
        <strain evidence="3 4">TBRC 1719</strain>
    </source>
</reference>
<proteinExistence type="predicted"/>
<evidence type="ECO:0000256" key="1">
    <source>
        <dbReference type="SAM" id="MobiDB-lite"/>
    </source>
</evidence>
<evidence type="ECO:0008006" key="5">
    <source>
        <dbReference type="Google" id="ProtNLM"/>
    </source>
</evidence>
<gene>
    <name evidence="3" type="ORF">J2D75_10990</name>
</gene>
<accession>A0ABS3LNR6</accession>
<dbReference type="EMBL" id="JAFVMG010000012">
    <property type="protein sequence ID" value="MBO1328995.1"/>
    <property type="molecule type" value="Genomic_DNA"/>
</dbReference>
<evidence type="ECO:0000313" key="3">
    <source>
        <dbReference type="EMBL" id="MBO1328995.1"/>
    </source>
</evidence>
<feature type="compositionally biased region" description="Basic and acidic residues" evidence="1">
    <location>
        <begin position="76"/>
        <end position="91"/>
    </location>
</feature>
<sequence length="91" mass="10066">MKKGAIVLPAVFLLLSGLPYAQAQNASRDEQTKACKKDALRLCTLYIPNERKITACMQKKFDQLSPGCQAMFKPEPPAKGKADKKTKSHTE</sequence>
<evidence type="ECO:0000256" key="2">
    <source>
        <dbReference type="SAM" id="SignalP"/>
    </source>
</evidence>
<evidence type="ECO:0000313" key="4">
    <source>
        <dbReference type="Proteomes" id="UP000664399"/>
    </source>
</evidence>
<feature type="region of interest" description="Disordered" evidence="1">
    <location>
        <begin position="71"/>
        <end position="91"/>
    </location>
</feature>
<comment type="caution">
    <text evidence="3">The sequence shown here is derived from an EMBL/GenBank/DDBJ whole genome shotgun (WGS) entry which is preliminary data.</text>
</comment>
<organism evidence="3 4">
    <name type="scientific">Acetobacter suratthaniensis</name>
    <dbReference type="NCBI Taxonomy" id="1502841"/>
    <lineage>
        <taxon>Bacteria</taxon>
        <taxon>Pseudomonadati</taxon>
        <taxon>Pseudomonadota</taxon>
        <taxon>Alphaproteobacteria</taxon>
        <taxon>Acetobacterales</taxon>
        <taxon>Acetobacteraceae</taxon>
        <taxon>Acetobacter</taxon>
    </lineage>
</organism>
<dbReference type="Proteomes" id="UP000664399">
    <property type="component" value="Unassembled WGS sequence"/>
</dbReference>
<keyword evidence="4" id="KW-1185">Reference proteome</keyword>
<feature type="signal peptide" evidence="2">
    <location>
        <begin position="1"/>
        <end position="23"/>
    </location>
</feature>